<dbReference type="STRING" id="542762.A0A4V6RYE5"/>
<accession>A0A4V6RYE5</accession>
<keyword evidence="3" id="KW-1185">Reference proteome</keyword>
<sequence>MENKKVLDEKNMAEITTREEENKELINNEMEKDQKLGGMKTMPFIVINEMCDRMAAVGIGMNLITYLIEKLNLPIVSASNTLTNFGAAASFIPLIGALIADSFAGRFWTILFGSIIYQLPPHMEVGVLGSSPAGSLQQDSYLWIGEHHHISNTATTSPSSMPYSRELPGSLILTAMGSLSLPLLLNDRCRRHGPNVITFAADQFDMTKSKVESRSWNFNWVGARFWNPSHCHGFLYISLYFGHSSLQESKTRGSPLVRLVQVIVAAWKKRKEVEPEDLGMLYQSKELDALISSNGRLLHTDQFK</sequence>
<evidence type="ECO:0000313" key="2">
    <source>
        <dbReference type="EMBL" id="THG09147.1"/>
    </source>
</evidence>
<comment type="similarity">
    <text evidence="1">Belongs to the major facilitator superfamily. Phosphate:H(+) symporter (TC 2.A.1.9) family.</text>
</comment>
<dbReference type="AlphaFoldDB" id="A0A4V6RYE5"/>
<evidence type="ECO:0000256" key="1">
    <source>
        <dbReference type="ARBA" id="ARBA00044504"/>
    </source>
</evidence>
<dbReference type="Gene3D" id="1.20.1250.20">
    <property type="entry name" value="MFS general substrate transporter like domains"/>
    <property type="match status" value="1"/>
</dbReference>
<dbReference type="PANTHER" id="PTHR11654">
    <property type="entry name" value="OLIGOPEPTIDE TRANSPORTER-RELATED"/>
    <property type="match status" value="1"/>
</dbReference>
<evidence type="ECO:0000313" key="3">
    <source>
        <dbReference type="Proteomes" id="UP000306102"/>
    </source>
</evidence>
<name>A0A4V6RYE5_CAMSN</name>
<dbReference type="Proteomes" id="UP000306102">
    <property type="component" value="Unassembled WGS sequence"/>
</dbReference>
<gene>
    <name evidence="2" type="ORF">TEA_006386</name>
</gene>
<proteinExistence type="inferred from homology"/>
<dbReference type="EMBL" id="SDRB02008709">
    <property type="protein sequence ID" value="THG09147.1"/>
    <property type="molecule type" value="Genomic_DNA"/>
</dbReference>
<comment type="caution">
    <text evidence="2">The sequence shown here is derived from an EMBL/GenBank/DDBJ whole genome shotgun (WGS) entry which is preliminary data.</text>
</comment>
<reference evidence="2 3" key="1">
    <citation type="journal article" date="2018" name="Proc. Natl. Acad. Sci. U.S.A.">
        <title>Draft genome sequence of Camellia sinensis var. sinensis provides insights into the evolution of the tea genome and tea quality.</title>
        <authorList>
            <person name="Wei C."/>
            <person name="Yang H."/>
            <person name="Wang S."/>
            <person name="Zhao J."/>
            <person name="Liu C."/>
            <person name="Gao L."/>
            <person name="Xia E."/>
            <person name="Lu Y."/>
            <person name="Tai Y."/>
            <person name="She G."/>
            <person name="Sun J."/>
            <person name="Cao H."/>
            <person name="Tong W."/>
            <person name="Gao Q."/>
            <person name="Li Y."/>
            <person name="Deng W."/>
            <person name="Jiang X."/>
            <person name="Wang W."/>
            <person name="Chen Q."/>
            <person name="Zhang S."/>
            <person name="Li H."/>
            <person name="Wu J."/>
            <person name="Wang P."/>
            <person name="Li P."/>
            <person name="Shi C."/>
            <person name="Zheng F."/>
            <person name="Jian J."/>
            <person name="Huang B."/>
            <person name="Shan D."/>
            <person name="Shi M."/>
            <person name="Fang C."/>
            <person name="Yue Y."/>
            <person name="Li F."/>
            <person name="Li D."/>
            <person name="Wei S."/>
            <person name="Han B."/>
            <person name="Jiang C."/>
            <person name="Yin Y."/>
            <person name="Xia T."/>
            <person name="Zhang Z."/>
            <person name="Bennetzen J.L."/>
            <person name="Zhao S."/>
            <person name="Wan X."/>
        </authorList>
    </citation>
    <scope>NUCLEOTIDE SEQUENCE [LARGE SCALE GENOMIC DNA]</scope>
    <source>
        <strain evidence="3">cv. Shuchazao</strain>
        <tissue evidence="2">Leaf</tissue>
    </source>
</reference>
<protein>
    <submittedName>
        <fullName evidence="2">Uncharacterized protein</fullName>
    </submittedName>
</protein>
<organism evidence="2 3">
    <name type="scientific">Camellia sinensis var. sinensis</name>
    <name type="common">China tea</name>
    <dbReference type="NCBI Taxonomy" id="542762"/>
    <lineage>
        <taxon>Eukaryota</taxon>
        <taxon>Viridiplantae</taxon>
        <taxon>Streptophyta</taxon>
        <taxon>Embryophyta</taxon>
        <taxon>Tracheophyta</taxon>
        <taxon>Spermatophyta</taxon>
        <taxon>Magnoliopsida</taxon>
        <taxon>eudicotyledons</taxon>
        <taxon>Gunneridae</taxon>
        <taxon>Pentapetalae</taxon>
        <taxon>asterids</taxon>
        <taxon>Ericales</taxon>
        <taxon>Theaceae</taxon>
        <taxon>Camellia</taxon>
    </lineage>
</organism>
<dbReference type="InterPro" id="IPR036259">
    <property type="entry name" value="MFS_trans_sf"/>
</dbReference>